<organism evidence="2 3">
    <name type="scientific">Dreissena polymorpha</name>
    <name type="common">Zebra mussel</name>
    <name type="synonym">Mytilus polymorpha</name>
    <dbReference type="NCBI Taxonomy" id="45954"/>
    <lineage>
        <taxon>Eukaryota</taxon>
        <taxon>Metazoa</taxon>
        <taxon>Spiralia</taxon>
        <taxon>Lophotrochozoa</taxon>
        <taxon>Mollusca</taxon>
        <taxon>Bivalvia</taxon>
        <taxon>Autobranchia</taxon>
        <taxon>Heteroconchia</taxon>
        <taxon>Euheterodonta</taxon>
        <taxon>Imparidentia</taxon>
        <taxon>Neoheterodontei</taxon>
        <taxon>Myida</taxon>
        <taxon>Dreissenoidea</taxon>
        <taxon>Dreissenidae</taxon>
        <taxon>Dreissena</taxon>
    </lineage>
</organism>
<dbReference type="Proteomes" id="UP000828390">
    <property type="component" value="Unassembled WGS sequence"/>
</dbReference>
<gene>
    <name evidence="2" type="ORF">DPMN_058439</name>
</gene>
<feature type="region of interest" description="Disordered" evidence="1">
    <location>
        <begin position="1"/>
        <end position="33"/>
    </location>
</feature>
<evidence type="ECO:0000313" key="3">
    <source>
        <dbReference type="Proteomes" id="UP000828390"/>
    </source>
</evidence>
<comment type="caution">
    <text evidence="2">The sequence shown here is derived from an EMBL/GenBank/DDBJ whole genome shotgun (WGS) entry which is preliminary data.</text>
</comment>
<sequence>MSSERQPLLNRRTSVQAPVSYLSQGSNQDGGVLRSVSLDPSEEELQRRKAHFYRTKRSRVIHETLRHIT</sequence>
<evidence type="ECO:0000313" key="2">
    <source>
        <dbReference type="EMBL" id="KAH3715727.1"/>
    </source>
</evidence>
<proteinExistence type="predicted"/>
<dbReference type="EMBL" id="JAIWYP010000013">
    <property type="protein sequence ID" value="KAH3715727.1"/>
    <property type="molecule type" value="Genomic_DNA"/>
</dbReference>
<keyword evidence="3" id="KW-1185">Reference proteome</keyword>
<reference evidence="2" key="2">
    <citation type="submission" date="2020-11" db="EMBL/GenBank/DDBJ databases">
        <authorList>
            <person name="McCartney M.A."/>
            <person name="Auch B."/>
            <person name="Kono T."/>
            <person name="Mallez S."/>
            <person name="Becker A."/>
            <person name="Gohl D.M."/>
            <person name="Silverstein K.A.T."/>
            <person name="Koren S."/>
            <person name="Bechman K.B."/>
            <person name="Herman A."/>
            <person name="Abrahante J.E."/>
            <person name="Garbe J."/>
        </authorList>
    </citation>
    <scope>NUCLEOTIDE SEQUENCE</scope>
    <source>
        <strain evidence="2">Duluth1</strain>
        <tissue evidence="2">Whole animal</tissue>
    </source>
</reference>
<name>A0A9D4HDN5_DREPO</name>
<dbReference type="AlphaFoldDB" id="A0A9D4HDN5"/>
<feature type="compositionally biased region" description="Polar residues" evidence="1">
    <location>
        <begin position="1"/>
        <end position="29"/>
    </location>
</feature>
<protein>
    <submittedName>
        <fullName evidence="2">Uncharacterized protein</fullName>
    </submittedName>
</protein>
<accession>A0A9D4HDN5</accession>
<evidence type="ECO:0000256" key="1">
    <source>
        <dbReference type="SAM" id="MobiDB-lite"/>
    </source>
</evidence>
<reference evidence="2" key="1">
    <citation type="journal article" date="2019" name="bioRxiv">
        <title>The Genome of the Zebra Mussel, Dreissena polymorpha: A Resource for Invasive Species Research.</title>
        <authorList>
            <person name="McCartney M.A."/>
            <person name="Auch B."/>
            <person name="Kono T."/>
            <person name="Mallez S."/>
            <person name="Zhang Y."/>
            <person name="Obille A."/>
            <person name="Becker A."/>
            <person name="Abrahante J.E."/>
            <person name="Garbe J."/>
            <person name="Badalamenti J.P."/>
            <person name="Herman A."/>
            <person name="Mangelson H."/>
            <person name="Liachko I."/>
            <person name="Sullivan S."/>
            <person name="Sone E.D."/>
            <person name="Koren S."/>
            <person name="Silverstein K.A.T."/>
            <person name="Beckman K.B."/>
            <person name="Gohl D.M."/>
        </authorList>
    </citation>
    <scope>NUCLEOTIDE SEQUENCE</scope>
    <source>
        <strain evidence="2">Duluth1</strain>
        <tissue evidence="2">Whole animal</tissue>
    </source>
</reference>